<feature type="transmembrane region" description="Helical" evidence="1">
    <location>
        <begin position="30"/>
        <end position="49"/>
    </location>
</feature>
<name>A0A7W4JS48_9PROT</name>
<comment type="caution">
    <text evidence="2">The sequence shown here is derived from an EMBL/GenBank/DDBJ whole genome shotgun (WGS) entry which is preliminary data.</text>
</comment>
<feature type="transmembrane region" description="Helical" evidence="1">
    <location>
        <begin position="61"/>
        <end position="85"/>
    </location>
</feature>
<feature type="transmembrane region" description="Helical" evidence="1">
    <location>
        <begin position="286"/>
        <end position="307"/>
    </location>
</feature>
<accession>A0A7W4JS48</accession>
<keyword evidence="1" id="KW-1133">Transmembrane helix</keyword>
<dbReference type="EMBL" id="JABEQF010000005">
    <property type="protein sequence ID" value="MBB2189906.1"/>
    <property type="molecule type" value="Genomic_DNA"/>
</dbReference>
<dbReference type="AlphaFoldDB" id="A0A7W4JS48"/>
<feature type="transmembrane region" description="Helical" evidence="1">
    <location>
        <begin position="188"/>
        <end position="208"/>
    </location>
</feature>
<feature type="transmembrane region" description="Helical" evidence="1">
    <location>
        <begin position="328"/>
        <end position="354"/>
    </location>
</feature>
<keyword evidence="1" id="KW-0472">Membrane</keyword>
<evidence type="ECO:0008006" key="4">
    <source>
        <dbReference type="Google" id="ProtNLM"/>
    </source>
</evidence>
<feature type="transmembrane region" description="Helical" evidence="1">
    <location>
        <begin position="130"/>
        <end position="151"/>
    </location>
</feature>
<evidence type="ECO:0000313" key="2">
    <source>
        <dbReference type="EMBL" id="MBB2189906.1"/>
    </source>
</evidence>
<keyword evidence="3" id="KW-1185">Reference proteome</keyword>
<feature type="transmembrane region" description="Helical" evidence="1">
    <location>
        <begin position="97"/>
        <end position="118"/>
    </location>
</feature>
<feature type="transmembrane region" description="Helical" evidence="1">
    <location>
        <begin position="214"/>
        <end position="235"/>
    </location>
</feature>
<feature type="transmembrane region" description="Helical" evidence="1">
    <location>
        <begin position="247"/>
        <end position="266"/>
    </location>
</feature>
<sequence length="608" mass="60321">MFPILLLIVLSGILAASLMPVPAAAIRAGWALALVLGLAMACLPALVYVPLQSSGRSMPAALLAVVRVDALSLPFVLVISAVGLASGTAERPLAPSALAGAALAATTGHPVLFGVGAATVLPMIHAGRGVAWGVLAGAVATALLADGGGAAMGGWRLAILPAPVLLFAALLMGLSPRPLSGARRVRPAGAGELAGFVLGCCLLVRMLVDWPAGRIGASWGMGIGGIGLLLAMAGGGRALTARDAPRVLAGMLAAWGGVAMLLVGLAVVGRADDLPLLALGAARTLFLLPAGAGMAVLAAILVTSGITREAGPLVLARVGGLAALMPRAGATLALALAIACALPPLAGFAVLWLLVQSLLALPRADGLAGEIPSLLALCGGGIVSGLLLLAGVRMGAILLLGRPRTPRCAAAADLSPARLGAALSCLGVAGAVSVLPGLWLWLTRAAGWQVAALGGAVPLGAAVPDGARPSPLSLSAAGGTGTFYPAGIVLLFGLCGGVVLMLSRLGGALPARPTVAWTEGAPPSPPWMPFGDPATQAGPGLFVGRLDAVLGLTRLLRGPVRGLLRAVRWVGRRAAELDDRAAALTARHAMALVLAWIVVASLIRMWAG</sequence>
<feature type="transmembrane region" description="Helical" evidence="1">
    <location>
        <begin position="483"/>
        <end position="502"/>
    </location>
</feature>
<proteinExistence type="predicted"/>
<protein>
    <recommendedName>
        <fullName evidence="4">NADH:quinone oxidoreductase/Mrp antiporter membrane subunit domain-containing protein</fullName>
    </recommendedName>
</protein>
<feature type="transmembrane region" description="Helical" evidence="1">
    <location>
        <begin position="421"/>
        <end position="442"/>
    </location>
</feature>
<evidence type="ECO:0000313" key="3">
    <source>
        <dbReference type="Proteomes" id="UP000555756"/>
    </source>
</evidence>
<feature type="transmembrane region" description="Helical" evidence="1">
    <location>
        <begin position="589"/>
        <end position="607"/>
    </location>
</feature>
<organism evidence="2 3">
    <name type="scientific">Gluconacetobacter azotocaptans</name>
    <dbReference type="NCBI Taxonomy" id="142834"/>
    <lineage>
        <taxon>Bacteria</taxon>
        <taxon>Pseudomonadati</taxon>
        <taxon>Pseudomonadota</taxon>
        <taxon>Alphaproteobacteria</taxon>
        <taxon>Acetobacterales</taxon>
        <taxon>Acetobacteraceae</taxon>
        <taxon>Gluconacetobacter</taxon>
    </lineage>
</organism>
<reference evidence="2 3" key="1">
    <citation type="submission" date="2020-04" db="EMBL/GenBank/DDBJ databases">
        <title>Description of novel Gluconacetobacter.</title>
        <authorList>
            <person name="Sombolestani A."/>
        </authorList>
    </citation>
    <scope>NUCLEOTIDE SEQUENCE [LARGE SCALE GENOMIC DNA]</scope>
    <source>
        <strain evidence="2 3">LMG 21311</strain>
    </source>
</reference>
<gene>
    <name evidence="2" type="ORF">HLH34_07985</name>
</gene>
<feature type="transmembrane region" description="Helical" evidence="1">
    <location>
        <begin position="157"/>
        <end position="176"/>
    </location>
</feature>
<evidence type="ECO:0000256" key="1">
    <source>
        <dbReference type="SAM" id="Phobius"/>
    </source>
</evidence>
<feature type="transmembrane region" description="Helical" evidence="1">
    <location>
        <begin position="374"/>
        <end position="400"/>
    </location>
</feature>
<keyword evidence="1" id="KW-0812">Transmembrane</keyword>
<dbReference type="Proteomes" id="UP000555756">
    <property type="component" value="Unassembled WGS sequence"/>
</dbReference>